<dbReference type="EMBL" id="JAFBXF010000006">
    <property type="protein sequence ID" value="MBM2417637.1"/>
    <property type="molecule type" value="Genomic_DNA"/>
</dbReference>
<evidence type="ECO:0000313" key="5">
    <source>
        <dbReference type="Proteomes" id="UP000809440"/>
    </source>
</evidence>
<organism evidence="2 4">
    <name type="scientific">Marivita cryptomonadis</name>
    <dbReference type="NCBI Taxonomy" id="505252"/>
    <lineage>
        <taxon>Bacteria</taxon>
        <taxon>Pseudomonadati</taxon>
        <taxon>Pseudomonadota</taxon>
        <taxon>Alphaproteobacteria</taxon>
        <taxon>Rhodobacterales</taxon>
        <taxon>Roseobacteraceae</taxon>
        <taxon>Marivita</taxon>
    </lineage>
</organism>
<dbReference type="PANTHER" id="PTHR43685">
    <property type="entry name" value="GLYCOSYLTRANSFERASE"/>
    <property type="match status" value="1"/>
</dbReference>
<feature type="domain" description="Glycosyltransferase 2-like" evidence="1">
    <location>
        <begin position="8"/>
        <end position="120"/>
    </location>
</feature>
<dbReference type="InterPro" id="IPR001173">
    <property type="entry name" value="Glyco_trans_2-like"/>
</dbReference>
<dbReference type="Gene3D" id="3.90.550.10">
    <property type="entry name" value="Spore Coat Polysaccharide Biosynthesis Protein SpsA, Chain A"/>
    <property type="match status" value="1"/>
</dbReference>
<dbReference type="AlphaFoldDB" id="A0A9Q2PAJ2"/>
<dbReference type="CDD" id="cd00761">
    <property type="entry name" value="Glyco_tranf_GTA_type"/>
    <property type="match status" value="1"/>
</dbReference>
<dbReference type="SUPFAM" id="SSF53448">
    <property type="entry name" value="Nucleotide-diphospho-sugar transferases"/>
    <property type="match status" value="1"/>
</dbReference>
<evidence type="ECO:0000313" key="2">
    <source>
        <dbReference type="EMBL" id="MBM2412969.1"/>
    </source>
</evidence>
<reference evidence="2 5" key="1">
    <citation type="submission" date="2021-01" db="EMBL/GenBank/DDBJ databases">
        <title>Diatom-associated Roseobacters Show Island Model of Population Structure.</title>
        <authorList>
            <person name="Qu L."/>
            <person name="Feng X."/>
            <person name="Chen Y."/>
            <person name="Li L."/>
            <person name="Wang X."/>
            <person name="Hu Z."/>
            <person name="Wang H."/>
            <person name="Luo H."/>
        </authorList>
    </citation>
    <scope>NUCLEOTIDE SEQUENCE</scope>
    <source>
        <strain evidence="3 5">CC28-63</strain>
        <strain evidence="2">CC28-69</strain>
    </source>
</reference>
<dbReference type="Proteomes" id="UP000755667">
    <property type="component" value="Unassembled WGS sequence"/>
</dbReference>
<accession>A0A9Q2PAJ2</accession>
<dbReference type="Pfam" id="PF00535">
    <property type="entry name" value="Glycos_transf_2"/>
    <property type="match status" value="1"/>
</dbReference>
<keyword evidence="5" id="KW-1185">Reference proteome</keyword>
<protein>
    <submittedName>
        <fullName evidence="2">Glycosyltransferase</fullName>
    </submittedName>
</protein>
<comment type="caution">
    <text evidence="2">The sequence shown here is derived from an EMBL/GenBank/DDBJ whole genome shotgun (WGS) entry which is preliminary data.</text>
</comment>
<dbReference type="InterPro" id="IPR029044">
    <property type="entry name" value="Nucleotide-diphossugar_trans"/>
</dbReference>
<evidence type="ECO:0000259" key="1">
    <source>
        <dbReference type="Pfam" id="PF00535"/>
    </source>
</evidence>
<name>A0A9Q2PAJ2_9RHOB</name>
<dbReference type="InterPro" id="IPR050834">
    <property type="entry name" value="Glycosyltransf_2"/>
</dbReference>
<dbReference type="RefSeq" id="WP_085627618.1">
    <property type="nucleotide sequence ID" value="NZ_JAFBWU010000006.1"/>
</dbReference>
<gene>
    <name evidence="2" type="ORF">JQX41_11690</name>
    <name evidence="3" type="ORF">JQX48_11695</name>
</gene>
<proteinExistence type="predicted"/>
<dbReference type="PANTHER" id="PTHR43685:SF2">
    <property type="entry name" value="GLYCOSYLTRANSFERASE 2-LIKE DOMAIN-CONTAINING PROTEIN"/>
    <property type="match status" value="1"/>
</dbReference>
<sequence length="348" mass="39407">MTLSWTLTICTYNRPHFLVETLRHALNQTRPPVEVVVVDASDNWEEHRDRMQSEFASDWDNVSLVYAPAEVRSLTFQRNQALGLATSDIVFSLDDDIYLYPDAAENVMDVYEADTDCEIAMVTGLFTPGPYDPDAAPTAAVALAGQETSGMRAWVEEQLTLDSHFVPYSDPVDMGPLPASVQHLNVAPSGLVNGGRTTFRRKFAQDSGWTELLRYYATHEDSDFSYRMSRYGRLVVAPDAGFFHADGNESTASRFLINKIRVRNLLALHAVHSSNRVRSALRCCASFAKFASLYLAIDAAQKRLSFPTVRAYLYGISQIPVFLFMPIRDFRKWYTNMQERMYGDRYKS</sequence>
<dbReference type="EMBL" id="JAFBXE010000006">
    <property type="protein sequence ID" value="MBM2412969.1"/>
    <property type="molecule type" value="Genomic_DNA"/>
</dbReference>
<dbReference type="Proteomes" id="UP000809440">
    <property type="component" value="Unassembled WGS sequence"/>
</dbReference>
<evidence type="ECO:0000313" key="3">
    <source>
        <dbReference type="EMBL" id="MBM2417637.1"/>
    </source>
</evidence>
<evidence type="ECO:0000313" key="4">
    <source>
        <dbReference type="Proteomes" id="UP000755667"/>
    </source>
</evidence>
<dbReference type="GeneID" id="62639345"/>
<dbReference type="OrthoDB" id="8404680at2"/>